<gene>
    <name evidence="3" type="ORF">QD47_05810</name>
</gene>
<accession>A0A0D7X5L2</accession>
<dbReference type="EMBL" id="JTHP01000007">
    <property type="protein sequence ID" value="KJD46534.1"/>
    <property type="molecule type" value="Genomic_DNA"/>
</dbReference>
<dbReference type="RefSeq" id="WP_044645224.1">
    <property type="nucleotide sequence ID" value="NZ_JTHP01000007.1"/>
</dbReference>
<dbReference type="InterPro" id="IPR001173">
    <property type="entry name" value="Glyco_trans_2-like"/>
</dbReference>
<protein>
    <submittedName>
        <fullName evidence="3">Glycosyl transferase</fullName>
    </submittedName>
</protein>
<dbReference type="Gene3D" id="3.90.550.10">
    <property type="entry name" value="Spore Coat Polysaccharide Biosynthesis Protein SpsA, Chain A"/>
    <property type="match status" value="1"/>
</dbReference>
<dbReference type="Proteomes" id="UP000032534">
    <property type="component" value="Unassembled WGS sequence"/>
</dbReference>
<comment type="similarity">
    <text evidence="1">Belongs to the glycosyltransferase 2 family.</text>
</comment>
<dbReference type="Pfam" id="PF00535">
    <property type="entry name" value="Glycos_transf_2"/>
    <property type="match status" value="1"/>
</dbReference>
<keyword evidence="4" id="KW-1185">Reference proteome</keyword>
<dbReference type="SUPFAM" id="SSF53448">
    <property type="entry name" value="Nucleotide-diphospho-sugar transferases"/>
    <property type="match status" value="1"/>
</dbReference>
<evidence type="ECO:0000256" key="1">
    <source>
        <dbReference type="ARBA" id="ARBA00006739"/>
    </source>
</evidence>
<evidence type="ECO:0000259" key="2">
    <source>
        <dbReference type="Pfam" id="PF00535"/>
    </source>
</evidence>
<name>A0A0D7X5L2_9BACL</name>
<dbReference type="PATRIC" id="fig|159743.3.peg.1254"/>
<proteinExistence type="inferred from homology"/>
<dbReference type="GO" id="GO:0016758">
    <property type="term" value="F:hexosyltransferase activity"/>
    <property type="evidence" value="ECO:0007669"/>
    <property type="project" value="UniProtKB-ARBA"/>
</dbReference>
<keyword evidence="3" id="KW-0808">Transferase</keyword>
<sequence>MDAFKRCPAVSVVICTYNRADLLEKTLMSLLELNDLALAEIIVVDNRSTDHTAATIKRFSAAHGQDIHLRYHYEREQGLSAARNAGITLSRAEVIAFLDDDAIPCVTWLQTIMLTFGNNPELTAMGGKIDPLFETERPGWLTGPLELPYTIIDLGKAIREYPAGLNPFGANMAMRKTAFAAVMFPLHLGRKGDILLSGEESWVFEQIRKNGGTIMYHPHMAVKHFVPAARLTKEWIMNRYYCQGMSHAVQAAGLRGNVMLMAKTAAKWLYNTVDSLLARTEGRKLLNRCRFESIRGTLDTLRNRKSESAAG</sequence>
<evidence type="ECO:0000313" key="3">
    <source>
        <dbReference type="EMBL" id="KJD46534.1"/>
    </source>
</evidence>
<organism evidence="3 4">
    <name type="scientific">Paenibacillus terrae</name>
    <dbReference type="NCBI Taxonomy" id="159743"/>
    <lineage>
        <taxon>Bacteria</taxon>
        <taxon>Bacillati</taxon>
        <taxon>Bacillota</taxon>
        <taxon>Bacilli</taxon>
        <taxon>Bacillales</taxon>
        <taxon>Paenibacillaceae</taxon>
        <taxon>Paenibacillus</taxon>
    </lineage>
</organism>
<dbReference type="OrthoDB" id="153025at2"/>
<evidence type="ECO:0000313" key="4">
    <source>
        <dbReference type="Proteomes" id="UP000032534"/>
    </source>
</evidence>
<reference evidence="3 4" key="1">
    <citation type="submission" date="2014-11" db="EMBL/GenBank/DDBJ databases">
        <title>Draft Genome Sequences of Paenibacillus polymyxa NRRL B-30509 and Paenibacillus terrae NRRL B-30644, Strains from a Poultry Environment that Produce Tridecaptin A and Paenicidins.</title>
        <authorList>
            <person name="van Belkum M.J."/>
            <person name="Lohans C.T."/>
            <person name="Vederas J.C."/>
        </authorList>
    </citation>
    <scope>NUCLEOTIDE SEQUENCE [LARGE SCALE GENOMIC DNA]</scope>
    <source>
        <strain evidence="3 4">NRRL B-30644</strain>
    </source>
</reference>
<dbReference type="InterPro" id="IPR029044">
    <property type="entry name" value="Nucleotide-diphossugar_trans"/>
</dbReference>
<dbReference type="PANTHER" id="PTHR22916:SF3">
    <property type="entry name" value="UDP-GLCNAC:BETAGAL BETA-1,3-N-ACETYLGLUCOSAMINYLTRANSFERASE-LIKE PROTEIN 1"/>
    <property type="match status" value="1"/>
</dbReference>
<dbReference type="AlphaFoldDB" id="A0A0D7X5L2"/>
<dbReference type="PANTHER" id="PTHR22916">
    <property type="entry name" value="GLYCOSYLTRANSFERASE"/>
    <property type="match status" value="1"/>
</dbReference>
<dbReference type="CDD" id="cd00761">
    <property type="entry name" value="Glyco_tranf_GTA_type"/>
    <property type="match status" value="1"/>
</dbReference>
<comment type="caution">
    <text evidence="3">The sequence shown here is derived from an EMBL/GenBank/DDBJ whole genome shotgun (WGS) entry which is preliminary data.</text>
</comment>
<feature type="domain" description="Glycosyltransferase 2-like" evidence="2">
    <location>
        <begin position="11"/>
        <end position="176"/>
    </location>
</feature>